<keyword evidence="1" id="KW-1133">Transmembrane helix</keyword>
<dbReference type="Pfam" id="PF13400">
    <property type="entry name" value="Tad"/>
    <property type="match status" value="1"/>
</dbReference>
<evidence type="ECO:0000313" key="3">
    <source>
        <dbReference type="EMBL" id="GHC78145.1"/>
    </source>
</evidence>
<proteinExistence type="predicted"/>
<reference evidence="3" key="1">
    <citation type="journal article" date="2014" name="Int. J. Syst. Evol. Microbiol.">
        <title>Complete genome sequence of Corynebacterium casei LMG S-19264T (=DSM 44701T), isolated from a smear-ripened cheese.</title>
        <authorList>
            <consortium name="US DOE Joint Genome Institute (JGI-PGF)"/>
            <person name="Walter F."/>
            <person name="Albersmeier A."/>
            <person name="Kalinowski J."/>
            <person name="Ruckert C."/>
        </authorList>
    </citation>
    <scope>NUCLEOTIDE SEQUENCE</scope>
    <source>
        <strain evidence="3">JCM 4637</strain>
    </source>
</reference>
<protein>
    <recommendedName>
        <fullName evidence="2">Putative Flp pilus-assembly TadG-like N-terminal domain-containing protein</fullName>
    </recommendedName>
</protein>
<comment type="caution">
    <text evidence="3">The sequence shown here is derived from an EMBL/GenBank/DDBJ whole genome shotgun (WGS) entry which is preliminary data.</text>
</comment>
<accession>A0A918WSG7</accession>
<dbReference type="RefSeq" id="WP_268253580.1">
    <property type="nucleotide sequence ID" value="NZ_BMVC01000001.1"/>
</dbReference>
<feature type="domain" description="Putative Flp pilus-assembly TadG-like N-terminal" evidence="2">
    <location>
        <begin position="11"/>
        <end position="57"/>
    </location>
</feature>
<dbReference type="AlphaFoldDB" id="A0A918WSG7"/>
<sequence length="204" mass="21616">MTVARSQLDRGQAFPIYIMSVGILLFVAFALFVFAQAASARSGGQSAADAAALAAAQESRDEYTENFFRDITDPVTWPLWLLGQGEVASGAGGAAALANENKSDLTGGPTLTREGGFPARGVTIQTRFTGGDSVVPGIETRTARVSATAVIKPRCFIGPESDPTKLVFVHCKDGAIWEIDPKKIVNLPGPLPEPQDLFDVHLVK</sequence>
<reference evidence="3" key="2">
    <citation type="submission" date="2020-09" db="EMBL/GenBank/DDBJ databases">
        <authorList>
            <person name="Sun Q."/>
            <person name="Ohkuma M."/>
        </authorList>
    </citation>
    <scope>NUCLEOTIDE SEQUENCE</scope>
    <source>
        <strain evidence="3">JCM 4637</strain>
    </source>
</reference>
<keyword evidence="1" id="KW-0812">Transmembrane</keyword>
<feature type="transmembrane region" description="Helical" evidence="1">
    <location>
        <begin position="14"/>
        <end position="35"/>
    </location>
</feature>
<keyword evidence="1" id="KW-0472">Membrane</keyword>
<evidence type="ECO:0000256" key="1">
    <source>
        <dbReference type="SAM" id="Phobius"/>
    </source>
</evidence>
<dbReference type="InterPro" id="IPR028087">
    <property type="entry name" value="Tad_N"/>
</dbReference>
<dbReference type="EMBL" id="BMVC01000001">
    <property type="protein sequence ID" value="GHC78145.1"/>
    <property type="molecule type" value="Genomic_DNA"/>
</dbReference>
<evidence type="ECO:0000259" key="2">
    <source>
        <dbReference type="Pfam" id="PF13400"/>
    </source>
</evidence>
<name>A0A918WSG7_9ACTN</name>
<evidence type="ECO:0000313" key="4">
    <source>
        <dbReference type="Proteomes" id="UP000638353"/>
    </source>
</evidence>
<dbReference type="Proteomes" id="UP000638353">
    <property type="component" value="Unassembled WGS sequence"/>
</dbReference>
<organism evidence="3 4">
    <name type="scientific">Streptomyces finlayi</name>
    <dbReference type="NCBI Taxonomy" id="67296"/>
    <lineage>
        <taxon>Bacteria</taxon>
        <taxon>Bacillati</taxon>
        <taxon>Actinomycetota</taxon>
        <taxon>Actinomycetes</taxon>
        <taxon>Kitasatosporales</taxon>
        <taxon>Streptomycetaceae</taxon>
        <taxon>Streptomyces</taxon>
    </lineage>
</organism>
<gene>
    <name evidence="3" type="ORF">GCM10010334_03110</name>
</gene>